<dbReference type="SUPFAM" id="SSF54928">
    <property type="entry name" value="RNA-binding domain, RBD"/>
    <property type="match status" value="2"/>
</dbReference>
<accession>A0AAN9TRL5</accession>
<evidence type="ECO:0000256" key="3">
    <source>
        <dbReference type="PROSITE-ProRule" id="PRU00176"/>
    </source>
</evidence>
<dbReference type="PANTHER" id="PTHR13976">
    <property type="entry name" value="HETEROGENEOUS NUCLEAR RIBONUCLEOPROTEIN-RELATED"/>
    <property type="match status" value="1"/>
</dbReference>
<dbReference type="FunFam" id="3.30.70.330:FF:000041">
    <property type="entry name" value="Epithelial splicing regulatory protein 1"/>
    <property type="match status" value="1"/>
</dbReference>
<sequence>MTHAEDPQFPVAELKDMINIIQRLIADGHCFSTPETIQLKLEPGICWKDEEVDNNCVVRARGLPWQSSDLDIAKFFRGLNVAKGGVALCLSPQGRRNGEALVRFINQEHRDMALKRHKHHISNRYIEVYKASGDDFVNVAGGNNNEAQAFLTKGAQVIVRMRGLPYDCSAKQVIEFFEAGSEETSCKVMDGEDGVLFVKKPDGRATGDAFVLFAKEEDVSKALSKHRELIGTRYIELFRSTTAEVQQVLNRTMETQQPSQPPPMTSVPFLPQHIITSGTRKDCIRLRGLPYEASVEQILEFLGEYAKNIVLQGVHMVYNAQGHPSGEAFIQMDSEQSAFAAAQMRHHRYMYFGKKQRYIEVFQCSGEDMSLVLSGGIPVSPAPVSPVGKTLISSGMLNAPTILPTPATAGALTAANAAAAAAAAASSSLPQANGAGIATAGLVQPPAGLASWDPFAALQMQQVAINPAHVHAATYRSQQQDVWLQLLTQQQQQQLQLQQHLQHQMQLAALAHSQQKPQWSDFNGAAAAAAAAANQASLMQAFPPPPPVTSQAGPNSTTATGVVNKQKPIMPSPMFPVVSTALHIPQAAAGVATSSAPNQPFVLINIPRMAQPVQSYAGKMTGVTSTSTVNHAAIPAAAAFNFPQNAFYSPTAQYAASSILKRSWEHAFTADGMPGGAHAPGAVNVKRPYSIGTSANAPAAIFTVPPPQQSPAQISAQPAPSAVAFQPQQFFAPT</sequence>
<reference evidence="5 6" key="1">
    <citation type="submission" date="2024-03" db="EMBL/GenBank/DDBJ databases">
        <title>Adaptation during the transition from Ophiocordyceps entomopathogen to insect associate is accompanied by gene loss and intensified selection.</title>
        <authorList>
            <person name="Ward C.M."/>
            <person name="Onetto C.A."/>
            <person name="Borneman A.R."/>
        </authorList>
    </citation>
    <scope>NUCLEOTIDE SEQUENCE [LARGE SCALE GENOMIC DNA]</scope>
    <source>
        <strain evidence="5">AWRI1</strain>
        <tissue evidence="5">Single Adult Female</tissue>
    </source>
</reference>
<dbReference type="EMBL" id="JBBCAQ010000032">
    <property type="protein sequence ID" value="KAK7584202.1"/>
    <property type="molecule type" value="Genomic_DNA"/>
</dbReference>
<keyword evidence="6" id="KW-1185">Reference proteome</keyword>
<feature type="domain" description="RRM" evidence="4">
    <location>
        <begin position="157"/>
        <end position="242"/>
    </location>
</feature>
<name>A0AAN9TRL5_9HEMI</name>
<dbReference type="InterPro" id="IPR035979">
    <property type="entry name" value="RBD_domain_sf"/>
</dbReference>
<proteinExistence type="predicted"/>
<dbReference type="InterPro" id="IPR000504">
    <property type="entry name" value="RRM_dom"/>
</dbReference>
<organism evidence="5 6">
    <name type="scientific">Parthenolecanium corni</name>
    <dbReference type="NCBI Taxonomy" id="536013"/>
    <lineage>
        <taxon>Eukaryota</taxon>
        <taxon>Metazoa</taxon>
        <taxon>Ecdysozoa</taxon>
        <taxon>Arthropoda</taxon>
        <taxon>Hexapoda</taxon>
        <taxon>Insecta</taxon>
        <taxon>Pterygota</taxon>
        <taxon>Neoptera</taxon>
        <taxon>Paraneoptera</taxon>
        <taxon>Hemiptera</taxon>
        <taxon>Sternorrhyncha</taxon>
        <taxon>Coccoidea</taxon>
        <taxon>Coccidae</taxon>
        <taxon>Parthenolecanium</taxon>
    </lineage>
</organism>
<dbReference type="PROSITE" id="PS50102">
    <property type="entry name" value="RRM"/>
    <property type="match status" value="1"/>
</dbReference>
<keyword evidence="1" id="KW-0677">Repeat</keyword>
<evidence type="ECO:0000313" key="5">
    <source>
        <dbReference type="EMBL" id="KAK7584202.1"/>
    </source>
</evidence>
<evidence type="ECO:0000256" key="1">
    <source>
        <dbReference type="ARBA" id="ARBA00022737"/>
    </source>
</evidence>
<keyword evidence="2 3" id="KW-0694">RNA-binding</keyword>
<dbReference type="Gene3D" id="3.30.70.330">
    <property type="match status" value="3"/>
</dbReference>
<dbReference type="SMART" id="SM00360">
    <property type="entry name" value="RRM"/>
    <property type="match status" value="3"/>
</dbReference>
<evidence type="ECO:0000313" key="6">
    <source>
        <dbReference type="Proteomes" id="UP001367676"/>
    </source>
</evidence>
<evidence type="ECO:0000256" key="2">
    <source>
        <dbReference type="ARBA" id="ARBA00022884"/>
    </source>
</evidence>
<gene>
    <name evidence="5" type="ORF">V9T40_005165</name>
</gene>
<dbReference type="AlphaFoldDB" id="A0AAN9TRL5"/>
<dbReference type="InterPro" id="IPR050666">
    <property type="entry name" value="ESRP"/>
</dbReference>
<dbReference type="Proteomes" id="UP001367676">
    <property type="component" value="Unassembled WGS sequence"/>
</dbReference>
<dbReference type="GO" id="GO:0003723">
    <property type="term" value="F:RNA binding"/>
    <property type="evidence" value="ECO:0007669"/>
    <property type="project" value="UniProtKB-UniRule"/>
</dbReference>
<comment type="caution">
    <text evidence="5">The sequence shown here is derived from an EMBL/GenBank/DDBJ whole genome shotgun (WGS) entry which is preliminary data.</text>
</comment>
<dbReference type="InterPro" id="IPR012677">
    <property type="entry name" value="Nucleotide-bd_a/b_plait_sf"/>
</dbReference>
<dbReference type="CDD" id="cd12743">
    <property type="entry name" value="RRM3_Fusilli"/>
    <property type="match status" value="1"/>
</dbReference>
<protein>
    <recommendedName>
        <fullName evidence="4">RRM domain-containing protein</fullName>
    </recommendedName>
</protein>
<evidence type="ECO:0000259" key="4">
    <source>
        <dbReference type="PROSITE" id="PS50102"/>
    </source>
</evidence>